<dbReference type="PANTHER" id="PTHR47592">
    <property type="entry name" value="PBF68 PROTEIN"/>
    <property type="match status" value="1"/>
</dbReference>
<evidence type="ECO:0000313" key="3">
    <source>
        <dbReference type="EMBL" id="GAA0160445.1"/>
    </source>
</evidence>
<dbReference type="InterPro" id="IPR036875">
    <property type="entry name" value="Znf_CCHC_sf"/>
</dbReference>
<protein>
    <recommendedName>
        <fullName evidence="2">CCHC-type domain-containing protein</fullName>
    </recommendedName>
</protein>
<dbReference type="Pfam" id="PF14223">
    <property type="entry name" value="Retrotran_gag_2"/>
    <property type="match status" value="1"/>
</dbReference>
<dbReference type="Pfam" id="PF00098">
    <property type="entry name" value="zf-CCHC"/>
    <property type="match status" value="1"/>
</dbReference>
<sequence length="351" mass="39432">MSSSGSSSHPDLSKLEPLDETPPIVALVKKNEDDVVKYEKDNKTARYHILNHMVDNLFDLFMIHKSAKVICEALEKKYGAADAGKKKYVVGKWLSFKMVDGTPIMDQVHVFENLCTDVTNEGMELDEVFLANVLLEKFPSSWSEYRNRLKHKKRDMPLKELISHMRTEEANRLKDKTDKVTPYFSTNANLVETGGPSNGSSYVNRFKGNTKIKQQNWQSKKPNQNKFPRSDGKIQKHLGVVCYACGKTGHKAYQCKSRPQKQVGQKTPQAHLAVSDDVIAAVVVEANLVANAYDWVLNTGASMQICANKEMFQDFEEVADGDYVYMDNSTTAGITVKGRCLSSSPLERPLL</sequence>
<organism evidence="3 4">
    <name type="scientific">Lithospermum erythrorhizon</name>
    <name type="common">Purple gromwell</name>
    <name type="synonym">Lithospermum officinale var. erythrorhizon</name>
    <dbReference type="NCBI Taxonomy" id="34254"/>
    <lineage>
        <taxon>Eukaryota</taxon>
        <taxon>Viridiplantae</taxon>
        <taxon>Streptophyta</taxon>
        <taxon>Embryophyta</taxon>
        <taxon>Tracheophyta</taxon>
        <taxon>Spermatophyta</taxon>
        <taxon>Magnoliopsida</taxon>
        <taxon>eudicotyledons</taxon>
        <taxon>Gunneridae</taxon>
        <taxon>Pentapetalae</taxon>
        <taxon>asterids</taxon>
        <taxon>lamiids</taxon>
        <taxon>Boraginales</taxon>
        <taxon>Boraginaceae</taxon>
        <taxon>Boraginoideae</taxon>
        <taxon>Lithospermeae</taxon>
        <taxon>Lithospermum</taxon>
    </lineage>
</organism>
<gene>
    <name evidence="3" type="ORF">LIER_16996</name>
</gene>
<dbReference type="GO" id="GO:0003676">
    <property type="term" value="F:nucleic acid binding"/>
    <property type="evidence" value="ECO:0007669"/>
    <property type="project" value="InterPro"/>
</dbReference>
<dbReference type="SMART" id="SM00343">
    <property type="entry name" value="ZnF_C2HC"/>
    <property type="match status" value="1"/>
</dbReference>
<dbReference type="GO" id="GO:0008270">
    <property type="term" value="F:zinc ion binding"/>
    <property type="evidence" value="ECO:0007669"/>
    <property type="project" value="UniProtKB-KW"/>
</dbReference>
<keyword evidence="4" id="KW-1185">Reference proteome</keyword>
<comment type="caution">
    <text evidence="3">The sequence shown here is derived from an EMBL/GenBank/DDBJ whole genome shotgun (WGS) entry which is preliminary data.</text>
</comment>
<dbReference type="Gene3D" id="4.10.60.10">
    <property type="entry name" value="Zinc finger, CCHC-type"/>
    <property type="match status" value="1"/>
</dbReference>
<dbReference type="Pfam" id="PF22936">
    <property type="entry name" value="Pol_BBD"/>
    <property type="match status" value="1"/>
</dbReference>
<dbReference type="PANTHER" id="PTHR47592:SF30">
    <property type="entry name" value="CCHC-TYPE DOMAIN-CONTAINING PROTEIN"/>
    <property type="match status" value="1"/>
</dbReference>
<dbReference type="InterPro" id="IPR001878">
    <property type="entry name" value="Znf_CCHC"/>
</dbReference>
<dbReference type="Proteomes" id="UP001454036">
    <property type="component" value="Unassembled WGS sequence"/>
</dbReference>
<feature type="domain" description="CCHC-type" evidence="2">
    <location>
        <begin position="242"/>
        <end position="257"/>
    </location>
</feature>
<dbReference type="EMBL" id="BAABME010003887">
    <property type="protein sequence ID" value="GAA0160445.1"/>
    <property type="molecule type" value="Genomic_DNA"/>
</dbReference>
<dbReference type="InterPro" id="IPR054722">
    <property type="entry name" value="PolX-like_BBD"/>
</dbReference>
<name>A0AAV3QCT5_LITER</name>
<keyword evidence="1" id="KW-0479">Metal-binding</keyword>
<dbReference type="SUPFAM" id="SSF57756">
    <property type="entry name" value="Retrovirus zinc finger-like domains"/>
    <property type="match status" value="1"/>
</dbReference>
<evidence type="ECO:0000259" key="2">
    <source>
        <dbReference type="PROSITE" id="PS50158"/>
    </source>
</evidence>
<keyword evidence="1" id="KW-0863">Zinc-finger</keyword>
<dbReference type="AlphaFoldDB" id="A0AAV3QCT5"/>
<dbReference type="PROSITE" id="PS50158">
    <property type="entry name" value="ZF_CCHC"/>
    <property type="match status" value="1"/>
</dbReference>
<evidence type="ECO:0000313" key="4">
    <source>
        <dbReference type="Proteomes" id="UP001454036"/>
    </source>
</evidence>
<accession>A0AAV3QCT5</accession>
<proteinExistence type="predicted"/>
<evidence type="ECO:0000256" key="1">
    <source>
        <dbReference type="PROSITE-ProRule" id="PRU00047"/>
    </source>
</evidence>
<reference evidence="3 4" key="1">
    <citation type="submission" date="2024-01" db="EMBL/GenBank/DDBJ databases">
        <title>The complete chloroplast genome sequence of Lithospermum erythrorhizon: insights into the phylogenetic relationship among Boraginaceae species and the maternal lineages of purple gromwells.</title>
        <authorList>
            <person name="Okada T."/>
            <person name="Watanabe K."/>
        </authorList>
    </citation>
    <scope>NUCLEOTIDE SEQUENCE [LARGE SCALE GENOMIC DNA]</scope>
</reference>
<keyword evidence="1" id="KW-0862">Zinc</keyword>